<reference evidence="3" key="1">
    <citation type="journal article" date="2019" name="Int. J. Syst. Evol. Microbiol.">
        <title>The Global Catalogue of Microorganisms (GCM) 10K type strain sequencing project: providing services to taxonomists for standard genome sequencing and annotation.</title>
        <authorList>
            <consortium name="The Broad Institute Genomics Platform"/>
            <consortium name="The Broad Institute Genome Sequencing Center for Infectious Disease"/>
            <person name="Wu L."/>
            <person name="Ma J."/>
        </authorList>
    </citation>
    <scope>NUCLEOTIDE SEQUENCE [LARGE SCALE GENOMIC DNA]</scope>
    <source>
        <strain evidence="3">CCUG 61697</strain>
    </source>
</reference>
<protein>
    <submittedName>
        <fullName evidence="2">Double-strand break repair protein AddB</fullName>
    </submittedName>
</protein>
<dbReference type="RefSeq" id="WP_379084006.1">
    <property type="nucleotide sequence ID" value="NZ_JBHTJO010000001.1"/>
</dbReference>
<dbReference type="SUPFAM" id="SSF52540">
    <property type="entry name" value="P-loop containing nucleoside triphosphate hydrolases"/>
    <property type="match status" value="1"/>
</dbReference>
<dbReference type="InterPro" id="IPR014153">
    <property type="entry name" value="Ds_break_AddB"/>
</dbReference>
<sequence>MAEPSGQRPRLYTIPPSAPFLETLAKAILSGDLPQAGGAAPDPFDLPDLTIYLPTRRAARGLREAFLAAAGGKTLLLPQIRALGDPEEETLLFSAELNEGEGVAGKPAISNLQRRFALMRLILAWEKSLPKNEDQPPPITPAQASHLADDLGRFMDEIGREEADISELESLVPEELAGHWAQTIDFLKIVTENWPDYLDENGLVSPAERRRILMDQERERLAAIGDAPVIAAGSTGTVPATARLLQTIATLPNGAVVLPGLDLALDDESWDALGRHPEHPQAGMWELLRRLEVERFEVATVAGAEPDTRRQARLRLVSEVLRPAETTDRWQALPGDEEIAGALDGVSLIEAPGPQDEAEAIALILRSVVEVPDRKAALITPDRALARRVAARVRQFGLAIDDSAGTPVTRTVPGAFLSLVLDAVDSDFAPPELMALLKHPLTRLGRNAGAMRTVARLLERAAFRDVYLGQGFAGIRAAVTTEPDRPHAARRLKGEEIEKVLALVDELEAAFAPLTGLGREATASAFAEAHAASAEALATDETGTSDRLWLGDAGEALSVFLRDLIAEGGGTTLRAADYPAFYRSLLAGQVVRPSRGAHPRLFIWGPLEARLQQTDVVILGGLNEGAWPKPQEPGPWLNRTMRTALGLPAPERRIGLSAHDFAQSLGADHIFLTRSLKVDGVPTVPSRWVQRLTALTEAIAADDALKPTAPWTAWAKMRDHVESFSPVEQPAPKPPLDARPRRLSVSRIERWIANPYDVYARDILRLEPLPPLGQAADPALRGKVVHAALSIFAARYPDHLPDDIAATLISIADELFAGLGGAARIEAFWRPHFENFARWFAETEPMRREGVREIVSEVRGSLRLDAVDFELSARADRIDLREDGTLAIYDYKTGAPPAPKAVDGMHAPQLPLEAAIARLSGFGEIGPHPVSALRYIQASGRRDGGEEREAGQQSPEALAEEAVVALAGLVKEFDDEARAYEAMRRSGTHFGSAYRYDDYAQLARVDEWGNAGGEGE</sequence>
<comment type="caution">
    <text evidence="2">The sequence shown here is derived from an EMBL/GenBank/DDBJ whole genome shotgun (WGS) entry which is preliminary data.</text>
</comment>
<dbReference type="NCBIfam" id="TIGR02786">
    <property type="entry name" value="addB_alphas"/>
    <property type="match status" value="1"/>
</dbReference>
<dbReference type="Proteomes" id="UP001597102">
    <property type="component" value="Unassembled WGS sequence"/>
</dbReference>
<dbReference type="InterPro" id="IPR027417">
    <property type="entry name" value="P-loop_NTPase"/>
</dbReference>
<gene>
    <name evidence="2" type="primary">addB</name>
    <name evidence="2" type="ORF">ACFQ2F_00290</name>
</gene>
<evidence type="ECO:0000313" key="3">
    <source>
        <dbReference type="Proteomes" id="UP001597102"/>
    </source>
</evidence>
<evidence type="ECO:0000313" key="2">
    <source>
        <dbReference type="EMBL" id="MFD0985536.1"/>
    </source>
</evidence>
<proteinExistence type="predicted"/>
<accession>A0ABW3J702</accession>
<name>A0ABW3J702_9HYPH</name>
<keyword evidence="3" id="KW-1185">Reference proteome</keyword>
<feature type="domain" description="PD-(D/E)XK endonuclease-like" evidence="1">
    <location>
        <begin position="742"/>
        <end position="963"/>
    </location>
</feature>
<dbReference type="InterPro" id="IPR038726">
    <property type="entry name" value="PDDEXK_AddAB-type"/>
</dbReference>
<dbReference type="Pfam" id="PF12705">
    <property type="entry name" value="PDDEXK_1"/>
    <property type="match status" value="1"/>
</dbReference>
<evidence type="ECO:0000259" key="1">
    <source>
        <dbReference type="Pfam" id="PF12705"/>
    </source>
</evidence>
<organism evidence="2 3">
    <name type="scientific">Methyloligella solikamskensis</name>
    <dbReference type="NCBI Taxonomy" id="1177756"/>
    <lineage>
        <taxon>Bacteria</taxon>
        <taxon>Pseudomonadati</taxon>
        <taxon>Pseudomonadota</taxon>
        <taxon>Alphaproteobacteria</taxon>
        <taxon>Hyphomicrobiales</taxon>
        <taxon>Hyphomicrobiaceae</taxon>
        <taxon>Methyloligella</taxon>
    </lineage>
</organism>
<dbReference type="EMBL" id="JBHTJO010000001">
    <property type="protein sequence ID" value="MFD0985536.1"/>
    <property type="molecule type" value="Genomic_DNA"/>
</dbReference>